<name>A0A4U0TRZ6_9PEZI</name>
<sequence length="129" mass="13887">MAAAGFSPRTRIASTNVEETNCHSIDQIPRRRDRDHYTPVPQHHHRTAPPRTMPSTNDSHRALSVALLAQARVQLAYQSSSASSSSSAASTASIDARLDHALASSTALLAQARKQLAYQPSSTDIGDKL</sequence>
<dbReference type="EMBL" id="NAJP01000168">
    <property type="protein sequence ID" value="TKA24918.1"/>
    <property type="molecule type" value="Genomic_DNA"/>
</dbReference>
<comment type="caution">
    <text evidence="2">The sequence shown here is derived from an EMBL/GenBank/DDBJ whole genome shotgun (WGS) entry which is preliminary data.</text>
</comment>
<evidence type="ECO:0000256" key="1">
    <source>
        <dbReference type="SAM" id="MobiDB-lite"/>
    </source>
</evidence>
<reference evidence="2 3" key="1">
    <citation type="submission" date="2017-03" db="EMBL/GenBank/DDBJ databases">
        <title>Genomes of endolithic fungi from Antarctica.</title>
        <authorList>
            <person name="Coleine C."/>
            <person name="Masonjones S."/>
            <person name="Stajich J.E."/>
        </authorList>
    </citation>
    <scope>NUCLEOTIDE SEQUENCE [LARGE SCALE GENOMIC DNA]</scope>
    <source>
        <strain evidence="2 3">CCFEE 5311</strain>
    </source>
</reference>
<evidence type="ECO:0000313" key="3">
    <source>
        <dbReference type="Proteomes" id="UP000310066"/>
    </source>
</evidence>
<feature type="compositionally biased region" description="Polar residues" evidence="1">
    <location>
        <begin position="12"/>
        <end position="24"/>
    </location>
</feature>
<feature type="region of interest" description="Disordered" evidence="1">
    <location>
        <begin position="1"/>
        <end position="61"/>
    </location>
</feature>
<dbReference type="Proteomes" id="UP000310066">
    <property type="component" value="Unassembled WGS sequence"/>
</dbReference>
<accession>A0A4U0TRZ6</accession>
<dbReference type="OrthoDB" id="10590264at2759"/>
<proteinExistence type="predicted"/>
<gene>
    <name evidence="2" type="ORF">B0A54_17481</name>
</gene>
<feature type="compositionally biased region" description="Basic and acidic residues" evidence="1">
    <location>
        <begin position="28"/>
        <end position="37"/>
    </location>
</feature>
<evidence type="ECO:0000313" key="2">
    <source>
        <dbReference type="EMBL" id="TKA24918.1"/>
    </source>
</evidence>
<protein>
    <submittedName>
        <fullName evidence="2">Uncharacterized protein</fullName>
    </submittedName>
</protein>
<dbReference type="AlphaFoldDB" id="A0A4U0TRZ6"/>
<organism evidence="2 3">
    <name type="scientific">Friedmanniomyces endolithicus</name>
    <dbReference type="NCBI Taxonomy" id="329885"/>
    <lineage>
        <taxon>Eukaryota</taxon>
        <taxon>Fungi</taxon>
        <taxon>Dikarya</taxon>
        <taxon>Ascomycota</taxon>
        <taxon>Pezizomycotina</taxon>
        <taxon>Dothideomycetes</taxon>
        <taxon>Dothideomycetidae</taxon>
        <taxon>Mycosphaerellales</taxon>
        <taxon>Teratosphaeriaceae</taxon>
        <taxon>Friedmanniomyces</taxon>
    </lineage>
</organism>